<accession>A0A2N9B3V9</accession>
<reference evidence="4" key="1">
    <citation type="submission" date="2017-11" db="EMBL/GenBank/DDBJ databases">
        <authorList>
            <person name="Wibberg D."/>
        </authorList>
    </citation>
    <scope>NUCLEOTIDE SEQUENCE [LARGE SCALE GENOMIC DNA]</scope>
</reference>
<feature type="compositionally biased region" description="Low complexity" evidence="1">
    <location>
        <begin position="205"/>
        <end position="217"/>
    </location>
</feature>
<feature type="compositionally biased region" description="Basic and acidic residues" evidence="1">
    <location>
        <begin position="300"/>
        <end position="311"/>
    </location>
</feature>
<keyword evidence="2" id="KW-0472">Membrane</keyword>
<dbReference type="Proteomes" id="UP000235464">
    <property type="component" value="Chromosome I"/>
</dbReference>
<proteinExistence type="predicted"/>
<dbReference type="AlphaFoldDB" id="A0A2N9B3V9"/>
<feature type="region of interest" description="Disordered" evidence="1">
    <location>
        <begin position="48"/>
        <end position="100"/>
    </location>
</feature>
<keyword evidence="2" id="KW-1133">Transmembrane helix</keyword>
<dbReference type="EMBL" id="LT963352">
    <property type="protein sequence ID" value="SOR78035.1"/>
    <property type="molecule type" value="Genomic_DNA"/>
</dbReference>
<evidence type="ECO:0000256" key="1">
    <source>
        <dbReference type="SAM" id="MobiDB-lite"/>
    </source>
</evidence>
<gene>
    <name evidence="3" type="ORF">SCNRRL3882_1504</name>
</gene>
<keyword evidence="2" id="KW-0812">Transmembrane</keyword>
<name>A0A2N9B3V9_STRCX</name>
<evidence type="ECO:0000256" key="2">
    <source>
        <dbReference type="SAM" id="Phobius"/>
    </source>
</evidence>
<feature type="compositionally biased region" description="Basic residues" evidence="1">
    <location>
        <begin position="52"/>
        <end position="61"/>
    </location>
</feature>
<evidence type="ECO:0000313" key="3">
    <source>
        <dbReference type="EMBL" id="SOR78035.1"/>
    </source>
</evidence>
<feature type="region of interest" description="Disordered" evidence="1">
    <location>
        <begin position="284"/>
        <end position="311"/>
    </location>
</feature>
<feature type="region of interest" description="Disordered" evidence="1">
    <location>
        <begin position="205"/>
        <end position="250"/>
    </location>
</feature>
<feature type="compositionally biased region" description="Basic residues" evidence="1">
    <location>
        <begin position="80"/>
        <end position="100"/>
    </location>
</feature>
<feature type="transmembrane region" description="Helical" evidence="2">
    <location>
        <begin position="330"/>
        <end position="351"/>
    </location>
</feature>
<evidence type="ECO:0000313" key="4">
    <source>
        <dbReference type="Proteomes" id="UP000235464"/>
    </source>
</evidence>
<protein>
    <submittedName>
        <fullName evidence="3">Uncharacterized protein</fullName>
    </submittedName>
</protein>
<organism evidence="3 4">
    <name type="scientific">Streptomyces chartreusis NRRL 3882</name>
    <dbReference type="NCBI Taxonomy" id="1079985"/>
    <lineage>
        <taxon>Bacteria</taxon>
        <taxon>Bacillati</taxon>
        <taxon>Actinomycetota</taxon>
        <taxon>Actinomycetes</taxon>
        <taxon>Kitasatosporales</taxon>
        <taxon>Streptomycetaceae</taxon>
        <taxon>Streptomyces</taxon>
    </lineage>
</organism>
<keyword evidence="4" id="KW-1185">Reference proteome</keyword>
<feature type="compositionally biased region" description="Basic and acidic residues" evidence="1">
    <location>
        <begin position="62"/>
        <end position="78"/>
    </location>
</feature>
<sequence length="376" mass="41014">MQRLRLFRYRWTITSNEPLGSRHGYGLVALAHRQDPLRCGSAAARAGLGRAPVRRPRYARRSRGERQGTPLHQRDGPRRAVGRRRSPCGRRARGAFRRGCRGSRRPRAVTSWRALRVRAASAGFRPGTALLCGVGSRIDQFLRRIDRSRAGRWWSHGRWVSCGSQSSLHGAAGLEVRGSSDRPAGCHRFGWYRATSVLSRAHDGSSCSSKPSCPHPCLRLTPPLPETRQQRGGPVPTHSRTPAHGPLAPCGSPLSRRLVSAVRGALVMALVLCAVMHGVSEETHESVSVPAGSSAMAADEDPHGPHPHHGAEKCAADVIVRTAAQPAEELALGAMAVVLLAVSVVVGRPLVRRDRRRRRSARTGRVALARTSRWRI</sequence>